<feature type="binding site" evidence="6">
    <location>
        <position position="246"/>
    </location>
    <ligand>
        <name>Mg(2+)</name>
        <dbReference type="ChEBI" id="CHEBI:18420"/>
        <label>1</label>
    </ligand>
</feature>
<dbReference type="GO" id="GO:0008311">
    <property type="term" value="F:double-stranded DNA 3'-5' DNA exonuclease activity"/>
    <property type="evidence" value="ECO:0007669"/>
    <property type="project" value="TreeGrafter"/>
</dbReference>
<feature type="binding site" evidence="6">
    <location>
        <position position="151"/>
    </location>
    <ligand>
        <name>Mg(2+)</name>
        <dbReference type="ChEBI" id="CHEBI:18420"/>
        <label>1</label>
    </ligand>
</feature>
<organism evidence="9 10">
    <name type="scientific">Candidatus Falkowbacteria bacterium HGW-Falkowbacteria-1</name>
    <dbReference type="NCBI Taxonomy" id="2013768"/>
    <lineage>
        <taxon>Bacteria</taxon>
        <taxon>Candidatus Falkowiibacteriota</taxon>
    </lineage>
</organism>
<keyword evidence="3" id="KW-0378">Hydrolase</keyword>
<gene>
    <name evidence="9" type="primary">xth</name>
    <name evidence="9" type="ORF">CVU82_03525</name>
</gene>
<evidence type="ECO:0000256" key="4">
    <source>
        <dbReference type="ARBA" id="ARBA00022842"/>
    </source>
</evidence>
<name>A0A2N2E8N4_9BACT</name>
<evidence type="ECO:0000313" key="9">
    <source>
        <dbReference type="EMBL" id="PKM91100.1"/>
    </source>
</evidence>
<dbReference type="PROSITE" id="PS00726">
    <property type="entry name" value="AP_NUCLEASE_F1_1"/>
    <property type="match status" value="1"/>
</dbReference>
<feature type="site" description="Interaction with DNA substrate" evidence="7">
    <location>
        <position position="246"/>
    </location>
</feature>
<dbReference type="EMBL" id="PHAI01000003">
    <property type="protein sequence ID" value="PKM91100.1"/>
    <property type="molecule type" value="Genomic_DNA"/>
</dbReference>
<dbReference type="NCBIfam" id="TIGR00195">
    <property type="entry name" value="exoDNase_III"/>
    <property type="match status" value="1"/>
</dbReference>
<evidence type="ECO:0000256" key="6">
    <source>
        <dbReference type="PIRSR" id="PIRSR604808-2"/>
    </source>
</evidence>
<dbReference type="Pfam" id="PF03372">
    <property type="entry name" value="Exo_endo_phos"/>
    <property type="match status" value="1"/>
</dbReference>
<feature type="domain" description="Endonuclease/exonuclease/phosphatase" evidence="8">
    <location>
        <begin position="4"/>
        <end position="246"/>
    </location>
</feature>
<evidence type="ECO:0000256" key="2">
    <source>
        <dbReference type="ARBA" id="ARBA00022723"/>
    </source>
</evidence>
<feature type="active site" evidence="5">
    <location>
        <position position="110"/>
    </location>
</feature>
<dbReference type="InterPro" id="IPR020847">
    <property type="entry name" value="AP_endonuclease_F1_BS"/>
</dbReference>
<feature type="active site" description="Proton acceptor" evidence="5">
    <location>
        <position position="246"/>
    </location>
</feature>
<feature type="active site" description="Proton donor/acceptor" evidence="5">
    <location>
        <position position="149"/>
    </location>
</feature>
<dbReference type="GO" id="GO:0046872">
    <property type="term" value="F:metal ion binding"/>
    <property type="evidence" value="ECO:0007669"/>
    <property type="project" value="UniProtKB-KW"/>
</dbReference>
<dbReference type="SUPFAM" id="SSF56219">
    <property type="entry name" value="DNase I-like"/>
    <property type="match status" value="1"/>
</dbReference>
<feature type="binding site" evidence="6">
    <location>
        <position position="245"/>
    </location>
    <ligand>
        <name>Mg(2+)</name>
        <dbReference type="ChEBI" id="CHEBI:18420"/>
        <label>1</label>
    </ligand>
</feature>
<dbReference type="InterPro" id="IPR005135">
    <property type="entry name" value="Endo/exonuclease/phosphatase"/>
</dbReference>
<dbReference type="GO" id="GO:0006284">
    <property type="term" value="P:base-excision repair"/>
    <property type="evidence" value="ECO:0007669"/>
    <property type="project" value="TreeGrafter"/>
</dbReference>
<evidence type="ECO:0000256" key="3">
    <source>
        <dbReference type="ARBA" id="ARBA00022801"/>
    </source>
</evidence>
<protein>
    <submittedName>
        <fullName evidence="9">Exodeoxyribonuclease III</fullName>
    </submittedName>
</protein>
<comment type="similarity">
    <text evidence="1">Belongs to the DNA repair enzymes AP/ExoA family.</text>
</comment>
<dbReference type="NCBIfam" id="TIGR00633">
    <property type="entry name" value="xth"/>
    <property type="match status" value="1"/>
</dbReference>
<evidence type="ECO:0000313" key="10">
    <source>
        <dbReference type="Proteomes" id="UP000233517"/>
    </source>
</evidence>
<keyword evidence="2 6" id="KW-0479">Metal-binding</keyword>
<feature type="binding site" evidence="6">
    <location>
        <position position="7"/>
    </location>
    <ligand>
        <name>Mg(2+)</name>
        <dbReference type="ChEBI" id="CHEBI:18420"/>
        <label>1</label>
    </ligand>
</feature>
<evidence type="ECO:0000256" key="5">
    <source>
        <dbReference type="PIRSR" id="PIRSR604808-1"/>
    </source>
</evidence>
<comment type="cofactor">
    <cofactor evidence="6">
        <name>Mg(2+)</name>
        <dbReference type="ChEBI" id="CHEBI:18420"/>
    </cofactor>
    <cofactor evidence="6">
        <name>Mn(2+)</name>
        <dbReference type="ChEBI" id="CHEBI:29035"/>
    </cofactor>
    <text evidence="6">Probably binds two magnesium or manganese ions per subunit.</text>
</comment>
<dbReference type="InterPro" id="IPR004808">
    <property type="entry name" value="AP_endonuc_1"/>
</dbReference>
<sequence>MKIISWNVNGLRAIAKKGFVDFLNQEKPDIIALQEIKISENKRNLERFDFADYEEFWNSAERPGYSGTLILYKKNLKILDKKIGLKIKKFDIEGRLQAIELDKFYFINTYFPNSNNILSRLPYKLEFNEEVLKYLKKLEKKKPIIITGDFNVAHQEIDLARPKANDGSAGFTKEERDWMTKFLNNNYIDTFRYLNPKKIQYSWWSFRAGARNRNVGWRIDYFCTSKKIINNIKKSYILDKVLGSDHAPIGLETKI</sequence>
<dbReference type="GO" id="GO:0003906">
    <property type="term" value="F:DNA-(apurinic or apyrimidinic site) endonuclease activity"/>
    <property type="evidence" value="ECO:0007669"/>
    <property type="project" value="TreeGrafter"/>
</dbReference>
<dbReference type="CDD" id="cd09087">
    <property type="entry name" value="Ape1-like_AP-endo"/>
    <property type="match status" value="1"/>
</dbReference>
<dbReference type="PROSITE" id="PS51435">
    <property type="entry name" value="AP_NUCLEASE_F1_4"/>
    <property type="match status" value="1"/>
</dbReference>
<dbReference type="Gene3D" id="3.60.10.10">
    <property type="entry name" value="Endonuclease/exonuclease/phosphatase"/>
    <property type="match status" value="1"/>
</dbReference>
<feature type="binding site" evidence="6">
    <location>
        <position position="35"/>
    </location>
    <ligand>
        <name>Mg(2+)</name>
        <dbReference type="ChEBI" id="CHEBI:18420"/>
        <label>1</label>
    </ligand>
</feature>
<dbReference type="Proteomes" id="UP000233517">
    <property type="component" value="Unassembled WGS sequence"/>
</dbReference>
<keyword evidence="6" id="KW-0464">Manganese</keyword>
<feature type="binding site" evidence="6">
    <location>
        <position position="149"/>
    </location>
    <ligand>
        <name>Mg(2+)</name>
        <dbReference type="ChEBI" id="CHEBI:18420"/>
        <label>1</label>
    </ligand>
</feature>
<proteinExistence type="inferred from homology"/>
<keyword evidence="4 6" id="KW-0460">Magnesium</keyword>
<evidence type="ECO:0000259" key="8">
    <source>
        <dbReference type="Pfam" id="PF03372"/>
    </source>
</evidence>
<dbReference type="GO" id="GO:0003677">
    <property type="term" value="F:DNA binding"/>
    <property type="evidence" value="ECO:0007669"/>
    <property type="project" value="InterPro"/>
</dbReference>
<comment type="caution">
    <text evidence="9">The sequence shown here is derived from an EMBL/GenBank/DDBJ whole genome shotgun (WGS) entry which is preliminary data.</text>
</comment>
<feature type="site" description="Important for catalytic activity" evidence="7">
    <location>
        <position position="220"/>
    </location>
</feature>
<evidence type="ECO:0000256" key="1">
    <source>
        <dbReference type="ARBA" id="ARBA00007092"/>
    </source>
</evidence>
<dbReference type="PANTHER" id="PTHR22748">
    <property type="entry name" value="AP ENDONUCLEASE"/>
    <property type="match status" value="1"/>
</dbReference>
<reference evidence="9 10" key="1">
    <citation type="journal article" date="2017" name="ISME J.">
        <title>Potential for microbial H2 and metal transformations associated with novel bacteria and archaea in deep terrestrial subsurface sediments.</title>
        <authorList>
            <person name="Hernsdorf A.W."/>
            <person name="Amano Y."/>
            <person name="Miyakawa K."/>
            <person name="Ise K."/>
            <person name="Suzuki Y."/>
            <person name="Anantharaman K."/>
            <person name="Probst A."/>
            <person name="Burstein D."/>
            <person name="Thomas B.C."/>
            <person name="Banfield J.F."/>
        </authorList>
    </citation>
    <scope>NUCLEOTIDE SEQUENCE [LARGE SCALE GENOMIC DNA]</scope>
    <source>
        <strain evidence="9">HGW-Falkowbacteria-1</strain>
    </source>
</reference>
<feature type="site" description="Transition state stabilizer" evidence="7">
    <location>
        <position position="151"/>
    </location>
</feature>
<dbReference type="InterPro" id="IPR036691">
    <property type="entry name" value="Endo/exonu/phosph_ase_sf"/>
</dbReference>
<dbReference type="AlphaFoldDB" id="A0A2N2E8N4"/>
<accession>A0A2N2E8N4</accession>
<evidence type="ECO:0000256" key="7">
    <source>
        <dbReference type="PIRSR" id="PIRSR604808-3"/>
    </source>
</evidence>
<dbReference type="GO" id="GO:0008081">
    <property type="term" value="F:phosphoric diester hydrolase activity"/>
    <property type="evidence" value="ECO:0007669"/>
    <property type="project" value="TreeGrafter"/>
</dbReference>
<dbReference type="PANTHER" id="PTHR22748:SF6">
    <property type="entry name" value="DNA-(APURINIC OR APYRIMIDINIC SITE) ENDONUCLEASE"/>
    <property type="match status" value="1"/>
</dbReference>